<dbReference type="PRINTS" id="PR00463">
    <property type="entry name" value="EP450I"/>
</dbReference>
<dbReference type="STRING" id="1093900.A0A507B8G8"/>
<dbReference type="InterPro" id="IPR011990">
    <property type="entry name" value="TPR-like_helical_dom_sf"/>
</dbReference>
<evidence type="ECO:0000256" key="5">
    <source>
        <dbReference type="SAM" id="Phobius"/>
    </source>
</evidence>
<dbReference type="InterPro" id="IPR002401">
    <property type="entry name" value="Cyt_P450_E_grp-I"/>
</dbReference>
<dbReference type="GO" id="GO:0016705">
    <property type="term" value="F:oxidoreductase activity, acting on paired donors, with incorporation or reduction of molecular oxygen"/>
    <property type="evidence" value="ECO:0007669"/>
    <property type="project" value="InterPro"/>
</dbReference>
<name>A0A507B8G8_9PEZI</name>
<dbReference type="SMART" id="SM00028">
    <property type="entry name" value="TPR"/>
    <property type="match status" value="3"/>
</dbReference>
<reference evidence="6 7" key="1">
    <citation type="submission" date="2019-06" db="EMBL/GenBank/DDBJ databases">
        <title>Draft genome sequence of the filamentous fungus Phialemoniopsis curvata isolated from diesel fuel.</title>
        <authorList>
            <person name="Varaljay V.A."/>
            <person name="Lyon W.J."/>
            <person name="Crouch A.L."/>
            <person name="Drake C.E."/>
            <person name="Hollomon J.M."/>
            <person name="Nadeau L.J."/>
            <person name="Nunn H.S."/>
            <person name="Stevenson B.S."/>
            <person name="Bojanowski C.L."/>
            <person name="Crookes-Goodson W.J."/>
        </authorList>
    </citation>
    <scope>NUCLEOTIDE SEQUENCE [LARGE SCALE GENOMIC DNA]</scope>
    <source>
        <strain evidence="6 7">D216</strain>
    </source>
</reference>
<keyword evidence="3" id="KW-0349">Heme</keyword>
<dbReference type="PANTHER" id="PTHR45588">
    <property type="entry name" value="TPR DOMAIN-CONTAINING PROTEIN"/>
    <property type="match status" value="1"/>
</dbReference>
<dbReference type="GeneID" id="41967764"/>
<dbReference type="PANTHER" id="PTHR45588:SF1">
    <property type="entry name" value="WW DOMAIN-CONTAINING PROTEIN"/>
    <property type="match status" value="1"/>
</dbReference>
<dbReference type="RefSeq" id="XP_030997694.1">
    <property type="nucleotide sequence ID" value="XM_031137440.1"/>
</dbReference>
<feature type="region of interest" description="Disordered" evidence="4">
    <location>
        <begin position="1198"/>
        <end position="1224"/>
    </location>
</feature>
<dbReference type="Gene3D" id="1.10.630.10">
    <property type="entry name" value="Cytochrome P450"/>
    <property type="match status" value="1"/>
</dbReference>
<dbReference type="PROSITE" id="PS00086">
    <property type="entry name" value="CYTOCHROME_P450"/>
    <property type="match status" value="1"/>
</dbReference>
<keyword evidence="5" id="KW-1133">Transmembrane helix</keyword>
<dbReference type="InterPro" id="IPR019734">
    <property type="entry name" value="TPR_rpt"/>
</dbReference>
<evidence type="ECO:0000256" key="3">
    <source>
        <dbReference type="PIRSR" id="PIRSR602401-1"/>
    </source>
</evidence>
<comment type="caution">
    <text evidence="6">The sequence shown here is derived from an EMBL/GenBank/DDBJ whole genome shotgun (WGS) entry which is preliminary data.</text>
</comment>
<dbReference type="SUPFAM" id="SSF48452">
    <property type="entry name" value="TPR-like"/>
    <property type="match status" value="2"/>
</dbReference>
<dbReference type="InterPro" id="IPR001128">
    <property type="entry name" value="Cyt_P450"/>
</dbReference>
<keyword evidence="5" id="KW-0472">Membrane</keyword>
<keyword evidence="1 3" id="KW-0479">Metal-binding</keyword>
<dbReference type="Pfam" id="PF00067">
    <property type="entry name" value="p450"/>
    <property type="match status" value="1"/>
</dbReference>
<feature type="binding site" description="axial binding residue" evidence="3">
    <location>
        <position position="1341"/>
    </location>
    <ligand>
        <name>heme</name>
        <dbReference type="ChEBI" id="CHEBI:30413"/>
    </ligand>
    <ligandPart>
        <name>Fe</name>
        <dbReference type="ChEBI" id="CHEBI:18248"/>
    </ligandPart>
</feature>
<protein>
    <recommendedName>
        <fullName evidence="8">Cytochrome P450</fullName>
    </recommendedName>
</protein>
<sequence length="1396" mass="158932">MSDHYFDLGAYRRQVTSSSSDCQAWFDRGLVWAYAFNHEESAQCFERAIAADAECAMAHWGLAYCIGPNYNKPWSFFDETDLANVVSKGHRAAKLAEEHAARVTPVEQALIRAVQHRYPQEKPQDQCEHWNQGFADAMEKVYNEFPDDLDVITLFVDAVMNLNPWQMWDIQAGKPTDGARTLEMKAILDRAFTLEGGREHPGLLHLYIHLMEMSPSPESALPIANRLRGLVPDAGHLHHMPTHLDVLCGQYQEAIDSNSDAIVADEKFLARVGPLNFYTLYRSHDYHFRVYAAMFAGKLQVALDTVAKLESSIPRELLQIKSPPMADWLESFLTLRAHVLIRFGRWENIVQQLHVPDDQQLYCTTTAIVHYALGIAHAALGDVQNAEAEQELFRLAVKEVPESRTLFNNKCVDILQVADAMLDGEIEYRRGNFEKAYEHLRTAIHREDNLPYDEPWGWMQPTRHAYGALLLEQGYIEKALEIYQADLGMNDTLPRALQHRNNVYNTDRLPWNTCFWTPVSGGRSPIEMGVLTLIWDCLWHSGTKGPSARPTPSGDDNLLLRQPVDIILCIADQLPLESVTALGLTCTALSHLLLERACLRLYRQREARQNLLLLLERDVGHRYYYCHDCRKLHRFYQTWRLSSEVLLDQRGRLDNTPGHCYARNKAYLWETSIHLPYRFVRLVMNRHILGPASGLPLSVLDIPFHYVGFQWTTAQPVRWEVKWTARIIGGELYLHGEHRFAYVPGTDLETLRMGLDFKEHAICTHLKTHDVCPVTWTMARVSPLHKRTESDAFVSCEDIVGACRRCLTDYDLSISLVPRGSGEKSLGRCDLCIEVHSYHQLGDGRSPKDWKWRSGGSMISYVFSILAWLLYAFVVVLALTSASILALTLYRLFFHPLAKVLGPRSAAVSNIWYARQVVSGNLYSLGKCLHRKYGPVVRVGPNEVWFSSKEAFKSIYSAGNGYEKSDFYHTLDLLSERDMDRYRLQRRLIGRTYQTSNLKKYEKGVDQVLERTISTLRSLQGAEVDLKMWMHIVVVECLAAVVLSWSPGYLRDKSDGDTSTWSYLGWKRKTVFGLFPAFHIAELLSKDVGRWFANLWGVSYRTPKGFKPFFTPVYAKISRRLKNALHPNPSAPKQPRDTREDLLADLIRLHRDRPALTEAYLARLAMTNFGAGHETMCSALTACLSMLGSHRDVQARAAQEVRSLRPHDDDDDDDDSQDGTTTPIVVTSYDDAARNLPYTSASIREAQRLNPVIGMSLPRTVPPGPGLRVHGLYFPPGTTVGCNPGSLHRNPDVFGPDAEAFNPERWLVSPGEEDEDGERERERLRAMDRYNLTWGGGARTCPGRHLAELVVWKVVPTLLREFEIQVTMPPDEDIQYYFLAMLTGVKARFLPREAEE</sequence>
<evidence type="ECO:0008006" key="8">
    <source>
        <dbReference type="Google" id="ProtNLM"/>
    </source>
</evidence>
<evidence type="ECO:0000256" key="2">
    <source>
        <dbReference type="ARBA" id="ARBA00023004"/>
    </source>
</evidence>
<dbReference type="InParanoid" id="A0A507B8G8"/>
<dbReference type="GO" id="GO:0005506">
    <property type="term" value="F:iron ion binding"/>
    <property type="evidence" value="ECO:0007669"/>
    <property type="project" value="InterPro"/>
</dbReference>
<evidence type="ECO:0000313" key="6">
    <source>
        <dbReference type="EMBL" id="TPX15983.1"/>
    </source>
</evidence>
<evidence type="ECO:0000313" key="7">
    <source>
        <dbReference type="Proteomes" id="UP000319257"/>
    </source>
</evidence>
<feature type="transmembrane region" description="Helical" evidence="5">
    <location>
        <begin position="861"/>
        <end position="890"/>
    </location>
</feature>
<dbReference type="GO" id="GO:0020037">
    <property type="term" value="F:heme binding"/>
    <property type="evidence" value="ECO:0007669"/>
    <property type="project" value="InterPro"/>
</dbReference>
<dbReference type="InterPro" id="IPR017972">
    <property type="entry name" value="Cyt_P450_CS"/>
</dbReference>
<evidence type="ECO:0000256" key="1">
    <source>
        <dbReference type="ARBA" id="ARBA00022723"/>
    </source>
</evidence>
<keyword evidence="2 3" id="KW-0408">Iron</keyword>
<proteinExistence type="predicted"/>
<comment type="cofactor">
    <cofactor evidence="3">
        <name>heme</name>
        <dbReference type="ChEBI" id="CHEBI:30413"/>
    </cofactor>
</comment>
<gene>
    <name evidence="6" type="ORF">E0L32_000317</name>
</gene>
<keyword evidence="5" id="KW-0812">Transmembrane</keyword>
<organism evidence="6 7">
    <name type="scientific">Thyridium curvatum</name>
    <dbReference type="NCBI Taxonomy" id="1093900"/>
    <lineage>
        <taxon>Eukaryota</taxon>
        <taxon>Fungi</taxon>
        <taxon>Dikarya</taxon>
        <taxon>Ascomycota</taxon>
        <taxon>Pezizomycotina</taxon>
        <taxon>Sordariomycetes</taxon>
        <taxon>Sordariomycetidae</taxon>
        <taxon>Thyridiales</taxon>
        <taxon>Thyridiaceae</taxon>
        <taxon>Thyridium</taxon>
    </lineage>
</organism>
<dbReference type="SUPFAM" id="SSF48264">
    <property type="entry name" value="Cytochrome P450"/>
    <property type="match status" value="1"/>
</dbReference>
<dbReference type="InterPro" id="IPR036396">
    <property type="entry name" value="Cyt_P450_sf"/>
</dbReference>
<dbReference type="OrthoDB" id="3934656at2759"/>
<accession>A0A507B8G8</accession>
<keyword evidence="7" id="KW-1185">Reference proteome</keyword>
<evidence type="ECO:0000256" key="4">
    <source>
        <dbReference type="SAM" id="MobiDB-lite"/>
    </source>
</evidence>
<dbReference type="EMBL" id="SKBQ01000001">
    <property type="protein sequence ID" value="TPX15983.1"/>
    <property type="molecule type" value="Genomic_DNA"/>
</dbReference>
<dbReference type="Proteomes" id="UP000319257">
    <property type="component" value="Unassembled WGS sequence"/>
</dbReference>
<dbReference type="GO" id="GO:0004497">
    <property type="term" value="F:monooxygenase activity"/>
    <property type="evidence" value="ECO:0007669"/>
    <property type="project" value="InterPro"/>
</dbReference>
<dbReference type="Gene3D" id="1.25.40.10">
    <property type="entry name" value="Tetratricopeptide repeat domain"/>
    <property type="match status" value="1"/>
</dbReference>